<name>A0A3D8WYN1_PRIMG</name>
<evidence type="ECO:0000313" key="2">
    <source>
        <dbReference type="Proteomes" id="UP000256519"/>
    </source>
</evidence>
<evidence type="ECO:0000313" key="1">
    <source>
        <dbReference type="EMBL" id="RDZ11507.1"/>
    </source>
</evidence>
<dbReference type="Proteomes" id="UP000256519">
    <property type="component" value="Unassembled WGS sequence"/>
</dbReference>
<accession>A0A3D8WYN1</accession>
<sequence length="255" mass="29467">MKQYKDWEKLSTKELCARFSIGPSAFKRKQQREAALKRKVEPTHHYREVKEGKSNFYYIKPKGGLISILNCSIGKRDIDVIETILKVIIQRKHVPVQPVYAKLAGVTQSAISGYVTFLKENNIIIPPVTIPQYVLDEKEKTGEILSKRERKEGNRIYYDITADGSYKLLDEDTQAQIHDMYTKNWGFEYATQVYPLQQEYGIKGQDIKGVIGNIDRLIWQKINKTFGLNNGKRITEPEINPDIAKELTEYFKMAS</sequence>
<comment type="caution">
    <text evidence="1">The sequence shown here is derived from an EMBL/GenBank/DDBJ whole genome shotgun (WGS) entry which is preliminary data.</text>
</comment>
<dbReference type="AlphaFoldDB" id="A0A3D8WYN1"/>
<proteinExistence type="predicted"/>
<protein>
    <submittedName>
        <fullName evidence="1">Uncharacterized protein</fullName>
    </submittedName>
</protein>
<dbReference type="RefSeq" id="WP_116076634.1">
    <property type="nucleotide sequence ID" value="NZ_CP187630.1"/>
</dbReference>
<organism evidence="1 2">
    <name type="scientific">Priestia megaterium</name>
    <name type="common">Bacillus megaterium</name>
    <dbReference type="NCBI Taxonomy" id="1404"/>
    <lineage>
        <taxon>Bacteria</taxon>
        <taxon>Bacillati</taxon>
        <taxon>Bacillota</taxon>
        <taxon>Bacilli</taxon>
        <taxon>Bacillales</taxon>
        <taxon>Bacillaceae</taxon>
        <taxon>Priestia</taxon>
    </lineage>
</organism>
<reference evidence="1 2" key="1">
    <citation type="journal article" date="2018" name="Appl. Environ. Microbiol.">
        <title>Antimicrobial susceptibility testing and tentative epidemiological cut-off values of five Bacillus species relevant for use as animal feed additives or for plant protection.</title>
        <authorList>
            <person name="Agerso Y."/>
            <person name="Stuer-Lauridsen B."/>
            <person name="Bjerre K."/>
            <person name="Jensen M.G."/>
            <person name="Johansen E."/>
            <person name="Bennedsen M."/>
            <person name="Brockmann E."/>
            <person name="Nielsen B."/>
        </authorList>
    </citation>
    <scope>NUCLEOTIDE SEQUENCE [LARGE SCALE GENOMIC DNA]</scope>
    <source>
        <strain evidence="1 2">CHCC20162</strain>
    </source>
</reference>
<gene>
    <name evidence="1" type="ORF">C3744_20820</name>
</gene>
<dbReference type="EMBL" id="PQWM01000028">
    <property type="protein sequence ID" value="RDZ11507.1"/>
    <property type="molecule type" value="Genomic_DNA"/>
</dbReference>